<reference evidence="3" key="1">
    <citation type="journal article" date="2019" name="Int. J. Syst. Evol. Microbiol.">
        <title>The Global Catalogue of Microorganisms (GCM) 10K type strain sequencing project: providing services to taxonomists for standard genome sequencing and annotation.</title>
        <authorList>
            <consortium name="The Broad Institute Genomics Platform"/>
            <consortium name="The Broad Institute Genome Sequencing Center for Infectious Disease"/>
            <person name="Wu L."/>
            <person name="Ma J."/>
        </authorList>
    </citation>
    <scope>NUCLEOTIDE SEQUENCE [LARGE SCALE GENOMIC DNA]</scope>
    <source>
        <strain evidence="3">CCUG 30340</strain>
    </source>
</reference>
<protein>
    <submittedName>
        <fullName evidence="2">Alkaline phosphatase PhoX</fullName>
    </submittedName>
</protein>
<evidence type="ECO:0000256" key="1">
    <source>
        <dbReference type="ARBA" id="ARBA00022729"/>
    </source>
</evidence>
<accession>A0ABV9QSB7</accession>
<dbReference type="Pfam" id="PF05787">
    <property type="entry name" value="PhoX"/>
    <property type="match status" value="1"/>
</dbReference>
<evidence type="ECO:0000313" key="3">
    <source>
        <dbReference type="Proteomes" id="UP001595886"/>
    </source>
</evidence>
<dbReference type="InterPro" id="IPR011042">
    <property type="entry name" value="6-blade_b-propeller_TolB-like"/>
</dbReference>
<proteinExistence type="predicted"/>
<dbReference type="PANTHER" id="PTHR35399">
    <property type="entry name" value="SLR8030 PROTEIN"/>
    <property type="match status" value="1"/>
</dbReference>
<dbReference type="InterPro" id="IPR008557">
    <property type="entry name" value="PhoX"/>
</dbReference>
<dbReference type="EMBL" id="JBHSHD010000004">
    <property type="protein sequence ID" value="MFC4819524.1"/>
    <property type="molecule type" value="Genomic_DNA"/>
</dbReference>
<dbReference type="Gene3D" id="2.120.10.30">
    <property type="entry name" value="TolB, C-terminal domain"/>
    <property type="match status" value="1"/>
</dbReference>
<dbReference type="Proteomes" id="UP001595886">
    <property type="component" value="Unassembled WGS sequence"/>
</dbReference>
<dbReference type="PANTHER" id="PTHR35399:SF4">
    <property type="entry name" value="MEMBRANE PROTEIN"/>
    <property type="match status" value="1"/>
</dbReference>
<gene>
    <name evidence="2" type="ORF">ACFO6Q_04270</name>
</gene>
<organism evidence="2 3">
    <name type="scientific">Dokdonella ginsengisoli</name>
    <dbReference type="NCBI Taxonomy" id="363846"/>
    <lineage>
        <taxon>Bacteria</taxon>
        <taxon>Pseudomonadati</taxon>
        <taxon>Pseudomonadota</taxon>
        <taxon>Gammaproteobacteria</taxon>
        <taxon>Lysobacterales</taxon>
        <taxon>Rhodanobacteraceae</taxon>
        <taxon>Dokdonella</taxon>
    </lineage>
</organism>
<dbReference type="NCBIfam" id="TIGR01409">
    <property type="entry name" value="TAT_signal_seq"/>
    <property type="match status" value="1"/>
</dbReference>
<dbReference type="SUPFAM" id="SSF63829">
    <property type="entry name" value="Calcium-dependent phosphotriesterase"/>
    <property type="match status" value="1"/>
</dbReference>
<evidence type="ECO:0000313" key="2">
    <source>
        <dbReference type="EMBL" id="MFC4819524.1"/>
    </source>
</evidence>
<dbReference type="InterPro" id="IPR019546">
    <property type="entry name" value="TAT_signal_bac_arc"/>
</dbReference>
<name>A0ABV9QSB7_9GAMM</name>
<dbReference type="InterPro" id="IPR006311">
    <property type="entry name" value="TAT_signal"/>
</dbReference>
<dbReference type="RefSeq" id="WP_380019302.1">
    <property type="nucleotide sequence ID" value="NZ_JBHSHD010000004.1"/>
</dbReference>
<sequence>MRKASSQSVSPQLSRRRFLGQALAGAGMLAVGGQVLAGVNQATRALSGMGDAVRRNRFFEALGGGLLPPDENGVRLPAGFSSRIVARSSQAPVDGGSYAWHPAPDGGATYAVPEGGWIYVSNSEVAPLTGGVGALRFDAQGNVVDAYRILSGTSQNCAGGWTPWNTWLSCEEHDQGLVWECDPFAAGQGTARPALGTFAHEAACVDPVNLRLYLTEDKGDSGFYRFTPGTYPDLSAGLLEVAEVLGDPTSGRQSVVWHAVPNPNPGALDTPTRNQVAGTARFNRGEGMYYHGGVVYFTTTGDDRVWAYRTQDDTIGIFYDAALIADAPLHEPDNVVVDSRGYVYVAEDSDDLQVVLITPEGVPMPLLQLSGHDDSEITGPAFSPDGTRFYFSSQRGTSGESAAGITFEVVGPFPNSDLVFASGFDTRLDT</sequence>
<keyword evidence="3" id="KW-1185">Reference proteome</keyword>
<dbReference type="PROSITE" id="PS51318">
    <property type="entry name" value="TAT"/>
    <property type="match status" value="1"/>
</dbReference>
<keyword evidence="1" id="KW-0732">Signal</keyword>
<comment type="caution">
    <text evidence="2">The sequence shown here is derived from an EMBL/GenBank/DDBJ whole genome shotgun (WGS) entry which is preliminary data.</text>
</comment>